<sequence length="314" mass="35116">MPENHRGYADPPDHHNTSSSSSPTQPTSFSDTASVNSGNVDRVLFKNLVEMVPLVESLMDRRASSSYSRRASMVYTPAPSQSRKGGELSGRKTIQTACVRKRRDNGDNEVDDSDGFSAISSKDGQKDKDEVITLQQEVNDLRKKLLEKEEALKSAEDLLNQMSTAYASLEELRSQVAEKDSLVKTSNLEFYNVKIKLAEKQAALEKLIWETKMSSRKIEELEGSLISKDLEVNALMKLFEEIAENSAGCPDYSITYNDPINQYPFETDDEIQMSEMEEARIAYITTLSIAKMDPSDETLAAAAEARLRLQAFVF</sequence>
<evidence type="ECO:0000256" key="1">
    <source>
        <dbReference type="SAM" id="Coils"/>
    </source>
</evidence>
<dbReference type="GO" id="GO:0010497">
    <property type="term" value="P:plasmodesmata-mediated intercellular transport"/>
    <property type="evidence" value="ECO:0007669"/>
    <property type="project" value="InterPro"/>
</dbReference>
<feature type="compositionally biased region" description="Low complexity" evidence="2">
    <location>
        <begin position="17"/>
        <end position="32"/>
    </location>
</feature>
<organism evidence="3 4">
    <name type="scientific">Dioscorea zingiberensis</name>
    <dbReference type="NCBI Taxonomy" id="325984"/>
    <lineage>
        <taxon>Eukaryota</taxon>
        <taxon>Viridiplantae</taxon>
        <taxon>Streptophyta</taxon>
        <taxon>Embryophyta</taxon>
        <taxon>Tracheophyta</taxon>
        <taxon>Spermatophyta</taxon>
        <taxon>Magnoliopsida</taxon>
        <taxon>Liliopsida</taxon>
        <taxon>Dioscoreales</taxon>
        <taxon>Dioscoreaceae</taxon>
        <taxon>Dioscorea</taxon>
    </lineage>
</organism>
<feature type="region of interest" description="Disordered" evidence="2">
    <location>
        <begin position="61"/>
        <end position="124"/>
    </location>
</feature>
<keyword evidence="1" id="KW-0175">Coiled coil</keyword>
<comment type="caution">
    <text evidence="3">The sequence shown here is derived from an EMBL/GenBank/DDBJ whole genome shotgun (WGS) entry which is preliminary data.</text>
</comment>
<gene>
    <name evidence="3" type="ORF">J5N97_026468</name>
</gene>
<evidence type="ECO:0000313" key="4">
    <source>
        <dbReference type="Proteomes" id="UP001085076"/>
    </source>
</evidence>
<dbReference type="PANTHER" id="PTHR35502:SF2">
    <property type="entry name" value="PROTEIN MICROTUBULE BINDING PROTEIN 2C"/>
    <property type="match status" value="1"/>
</dbReference>
<accession>A0A9D5C2G1</accession>
<dbReference type="OrthoDB" id="1915670at2759"/>
<protein>
    <submittedName>
        <fullName evidence="3">Uncharacterized protein</fullName>
    </submittedName>
</protein>
<reference evidence="3" key="1">
    <citation type="submission" date="2021-03" db="EMBL/GenBank/DDBJ databases">
        <authorList>
            <person name="Li Z."/>
            <person name="Yang C."/>
        </authorList>
    </citation>
    <scope>NUCLEOTIDE SEQUENCE</scope>
    <source>
        <strain evidence="3">Dzin_1.0</strain>
        <tissue evidence="3">Leaf</tissue>
    </source>
</reference>
<dbReference type="GO" id="GO:0008017">
    <property type="term" value="F:microtubule binding"/>
    <property type="evidence" value="ECO:0007669"/>
    <property type="project" value="InterPro"/>
</dbReference>
<dbReference type="Proteomes" id="UP001085076">
    <property type="component" value="Miscellaneous, Linkage group lg08"/>
</dbReference>
<dbReference type="AlphaFoldDB" id="A0A9D5C2G1"/>
<feature type="coiled-coil region" evidence="1">
    <location>
        <begin position="131"/>
        <end position="175"/>
    </location>
</feature>
<evidence type="ECO:0000256" key="2">
    <source>
        <dbReference type="SAM" id="MobiDB-lite"/>
    </source>
</evidence>
<reference evidence="3" key="2">
    <citation type="journal article" date="2022" name="Hortic Res">
        <title>The genome of Dioscorea zingiberensis sheds light on the biosynthesis, origin and evolution of the medicinally important diosgenin saponins.</title>
        <authorList>
            <person name="Li Y."/>
            <person name="Tan C."/>
            <person name="Li Z."/>
            <person name="Guo J."/>
            <person name="Li S."/>
            <person name="Chen X."/>
            <person name="Wang C."/>
            <person name="Dai X."/>
            <person name="Yang H."/>
            <person name="Song W."/>
            <person name="Hou L."/>
            <person name="Xu J."/>
            <person name="Tong Z."/>
            <person name="Xu A."/>
            <person name="Yuan X."/>
            <person name="Wang W."/>
            <person name="Yang Q."/>
            <person name="Chen L."/>
            <person name="Sun Z."/>
            <person name="Wang K."/>
            <person name="Pan B."/>
            <person name="Chen J."/>
            <person name="Bao Y."/>
            <person name="Liu F."/>
            <person name="Qi X."/>
            <person name="Gang D.R."/>
            <person name="Wen J."/>
            <person name="Li J."/>
        </authorList>
    </citation>
    <scope>NUCLEOTIDE SEQUENCE</scope>
    <source>
        <strain evidence="3">Dzin_1.0</strain>
    </source>
</reference>
<name>A0A9D5C2G1_9LILI</name>
<evidence type="ECO:0000313" key="3">
    <source>
        <dbReference type="EMBL" id="KAJ0965330.1"/>
    </source>
</evidence>
<feature type="compositionally biased region" description="Basic and acidic residues" evidence="2">
    <location>
        <begin position="1"/>
        <end position="16"/>
    </location>
</feature>
<feature type="region of interest" description="Disordered" evidence="2">
    <location>
        <begin position="1"/>
        <end position="36"/>
    </location>
</feature>
<dbReference type="EMBL" id="JAGGNH010000008">
    <property type="protein sequence ID" value="KAJ0965330.1"/>
    <property type="molecule type" value="Genomic_DNA"/>
</dbReference>
<dbReference type="InterPro" id="IPR040289">
    <property type="entry name" value="MBP2C"/>
</dbReference>
<dbReference type="PANTHER" id="PTHR35502">
    <property type="entry name" value="PROTEIN MICROTUBULE BINDING PROTEIN 2C"/>
    <property type="match status" value="1"/>
</dbReference>
<proteinExistence type="predicted"/>
<keyword evidence="4" id="KW-1185">Reference proteome</keyword>